<dbReference type="InterPro" id="IPR036890">
    <property type="entry name" value="HATPase_C_sf"/>
</dbReference>
<dbReference type="InterPro" id="IPR050398">
    <property type="entry name" value="HssS/ArlS-like"/>
</dbReference>
<dbReference type="Gene3D" id="6.10.340.10">
    <property type="match status" value="1"/>
</dbReference>
<gene>
    <name evidence="19" type="ORF">DQG23_19140</name>
</gene>
<evidence type="ECO:0000256" key="1">
    <source>
        <dbReference type="ARBA" id="ARBA00000085"/>
    </source>
</evidence>
<keyword evidence="20" id="KW-1185">Reference proteome</keyword>
<evidence type="ECO:0000256" key="7">
    <source>
        <dbReference type="ARBA" id="ARBA00022692"/>
    </source>
</evidence>
<name>A0A329MIU1_9BACL</name>
<evidence type="ECO:0000259" key="17">
    <source>
        <dbReference type="PROSITE" id="PS50109"/>
    </source>
</evidence>
<feature type="domain" description="Histidine kinase" evidence="17">
    <location>
        <begin position="171"/>
        <end position="388"/>
    </location>
</feature>
<reference evidence="19 20" key="1">
    <citation type="journal article" date="2009" name="Int. J. Syst. Evol. Microbiol.">
        <title>Paenibacillus contaminans sp. nov., isolated from a contaminated laboratory plate.</title>
        <authorList>
            <person name="Chou J.H."/>
            <person name="Lee J.H."/>
            <person name="Lin M.C."/>
            <person name="Chang P.S."/>
            <person name="Arun A.B."/>
            <person name="Young C.C."/>
            <person name="Chen W.M."/>
        </authorList>
    </citation>
    <scope>NUCLEOTIDE SEQUENCE [LARGE SCALE GENOMIC DNA]</scope>
    <source>
        <strain evidence="19 20">CKOBP-6</strain>
    </source>
</reference>
<evidence type="ECO:0000256" key="8">
    <source>
        <dbReference type="ARBA" id="ARBA00022741"/>
    </source>
</evidence>
<evidence type="ECO:0000256" key="15">
    <source>
        <dbReference type="SAM" id="MobiDB-lite"/>
    </source>
</evidence>
<dbReference type="PROSITE" id="PS50885">
    <property type="entry name" value="HAMP"/>
    <property type="match status" value="1"/>
</dbReference>
<dbReference type="InterPro" id="IPR003661">
    <property type="entry name" value="HisK_dim/P_dom"/>
</dbReference>
<dbReference type="SMART" id="SM00388">
    <property type="entry name" value="HisKA"/>
    <property type="match status" value="1"/>
</dbReference>
<dbReference type="OrthoDB" id="9792991at2"/>
<sequence>MSETSGRKSRKTTGNLGTSKRSGEWDTKLKSNFLALISGKNSIRMRMFWSFILSLIIAMNASSIVNNSILSSLSDTSQSFYLSIILSLVTFVVPFILIFSLLTRRIVQYLLKLADGLAYIANGNMHYRVPLSRKDELGKVAENINAMAEKLEHQIEKERQIEKSKMDLITGVSHDLRTPLTSVIGYLELLQNKGYQNEQEHERFIDNTYKKAIQLKNLIDDLFEYTRLTTSETKLEASPVDVRELLAQILEEFQPLAQEYGIAVEKNLPFEALPVPMDPKKLRRAIDNLLMNALKFTVKPGIVRVSLDARPSFVAITIENEGIPIAKEQEELLFERFYKADHSRAAQTIQTGSGLGLSIAKNIVERHGGTLSLVHSSGHYSFIMKLPA</sequence>
<keyword evidence="9 19" id="KW-0418">Kinase</keyword>
<dbReference type="AlphaFoldDB" id="A0A329MIU1"/>
<dbReference type="SMART" id="SM00387">
    <property type="entry name" value="HATPase_c"/>
    <property type="match status" value="1"/>
</dbReference>
<keyword evidence="14" id="KW-0175">Coiled coil</keyword>
<keyword evidence="5" id="KW-0597">Phosphoprotein</keyword>
<dbReference type="RefSeq" id="WP_113032487.1">
    <property type="nucleotide sequence ID" value="NZ_QMFB01000011.1"/>
</dbReference>
<dbReference type="SUPFAM" id="SSF55874">
    <property type="entry name" value="ATPase domain of HSP90 chaperone/DNA topoisomerase II/histidine kinase"/>
    <property type="match status" value="1"/>
</dbReference>
<dbReference type="InterPro" id="IPR005467">
    <property type="entry name" value="His_kinase_dom"/>
</dbReference>
<evidence type="ECO:0000259" key="18">
    <source>
        <dbReference type="PROSITE" id="PS50885"/>
    </source>
</evidence>
<dbReference type="CDD" id="cd00075">
    <property type="entry name" value="HATPase"/>
    <property type="match status" value="1"/>
</dbReference>
<keyword evidence="8" id="KW-0547">Nucleotide-binding</keyword>
<dbReference type="Proteomes" id="UP000250369">
    <property type="component" value="Unassembled WGS sequence"/>
</dbReference>
<evidence type="ECO:0000256" key="9">
    <source>
        <dbReference type="ARBA" id="ARBA00022777"/>
    </source>
</evidence>
<keyword evidence="4" id="KW-1003">Cell membrane</keyword>
<dbReference type="PROSITE" id="PS50109">
    <property type="entry name" value="HIS_KIN"/>
    <property type="match status" value="1"/>
</dbReference>
<keyword evidence="10" id="KW-0067">ATP-binding</keyword>
<dbReference type="EC" id="2.7.13.3" evidence="3"/>
<dbReference type="Pfam" id="PF02518">
    <property type="entry name" value="HATPase_c"/>
    <property type="match status" value="1"/>
</dbReference>
<dbReference type="InterPro" id="IPR036097">
    <property type="entry name" value="HisK_dim/P_sf"/>
</dbReference>
<dbReference type="SUPFAM" id="SSF158472">
    <property type="entry name" value="HAMP domain-like"/>
    <property type="match status" value="1"/>
</dbReference>
<feature type="transmembrane region" description="Helical" evidence="16">
    <location>
        <begin position="80"/>
        <end position="102"/>
    </location>
</feature>
<evidence type="ECO:0000256" key="14">
    <source>
        <dbReference type="SAM" id="Coils"/>
    </source>
</evidence>
<evidence type="ECO:0000256" key="12">
    <source>
        <dbReference type="ARBA" id="ARBA00023012"/>
    </source>
</evidence>
<accession>A0A329MIU1</accession>
<dbReference type="SUPFAM" id="SSF47384">
    <property type="entry name" value="Homodimeric domain of signal transducing histidine kinase"/>
    <property type="match status" value="1"/>
</dbReference>
<dbReference type="PANTHER" id="PTHR45528">
    <property type="entry name" value="SENSOR HISTIDINE KINASE CPXA"/>
    <property type="match status" value="1"/>
</dbReference>
<evidence type="ECO:0000256" key="13">
    <source>
        <dbReference type="ARBA" id="ARBA00023136"/>
    </source>
</evidence>
<dbReference type="SMART" id="SM00304">
    <property type="entry name" value="HAMP"/>
    <property type="match status" value="1"/>
</dbReference>
<keyword evidence="13 16" id="KW-0472">Membrane</keyword>
<protein>
    <recommendedName>
        <fullName evidence="3">histidine kinase</fullName>
        <ecNumber evidence="3">2.7.13.3</ecNumber>
    </recommendedName>
</protein>
<dbReference type="InterPro" id="IPR004358">
    <property type="entry name" value="Sig_transdc_His_kin-like_C"/>
</dbReference>
<feature type="coiled-coil region" evidence="14">
    <location>
        <begin position="134"/>
        <end position="161"/>
    </location>
</feature>
<dbReference type="Gene3D" id="3.30.565.10">
    <property type="entry name" value="Histidine kinase-like ATPase, C-terminal domain"/>
    <property type="match status" value="1"/>
</dbReference>
<evidence type="ECO:0000256" key="16">
    <source>
        <dbReference type="SAM" id="Phobius"/>
    </source>
</evidence>
<dbReference type="InterPro" id="IPR003660">
    <property type="entry name" value="HAMP_dom"/>
</dbReference>
<evidence type="ECO:0000256" key="11">
    <source>
        <dbReference type="ARBA" id="ARBA00022989"/>
    </source>
</evidence>
<keyword evidence="11 16" id="KW-1133">Transmembrane helix</keyword>
<dbReference type="Pfam" id="PF00672">
    <property type="entry name" value="HAMP"/>
    <property type="match status" value="1"/>
</dbReference>
<keyword evidence="6" id="KW-0808">Transferase</keyword>
<evidence type="ECO:0000256" key="6">
    <source>
        <dbReference type="ARBA" id="ARBA00022679"/>
    </source>
</evidence>
<evidence type="ECO:0000313" key="20">
    <source>
        <dbReference type="Proteomes" id="UP000250369"/>
    </source>
</evidence>
<evidence type="ECO:0000256" key="10">
    <source>
        <dbReference type="ARBA" id="ARBA00022840"/>
    </source>
</evidence>
<dbReference type="FunFam" id="3.30.565.10:FF:000006">
    <property type="entry name" value="Sensor histidine kinase WalK"/>
    <property type="match status" value="1"/>
</dbReference>
<keyword evidence="12" id="KW-0902">Two-component regulatory system</keyword>
<evidence type="ECO:0000313" key="19">
    <source>
        <dbReference type="EMBL" id="RAV19582.1"/>
    </source>
</evidence>
<dbReference type="FunFam" id="1.10.287.130:FF:000008">
    <property type="entry name" value="Two-component sensor histidine kinase"/>
    <property type="match status" value="1"/>
</dbReference>
<comment type="caution">
    <text evidence="19">The sequence shown here is derived from an EMBL/GenBank/DDBJ whole genome shotgun (WGS) entry which is preliminary data.</text>
</comment>
<keyword evidence="7 16" id="KW-0812">Transmembrane</keyword>
<feature type="transmembrane region" description="Helical" evidence="16">
    <location>
        <begin position="47"/>
        <end position="65"/>
    </location>
</feature>
<comment type="catalytic activity">
    <reaction evidence="1">
        <text>ATP + protein L-histidine = ADP + protein N-phospho-L-histidine.</text>
        <dbReference type="EC" id="2.7.13.3"/>
    </reaction>
</comment>
<dbReference type="EMBL" id="QMFB01000011">
    <property type="protein sequence ID" value="RAV19582.1"/>
    <property type="molecule type" value="Genomic_DNA"/>
</dbReference>
<evidence type="ECO:0000256" key="4">
    <source>
        <dbReference type="ARBA" id="ARBA00022475"/>
    </source>
</evidence>
<organism evidence="19 20">
    <name type="scientific">Paenibacillus contaminans</name>
    <dbReference type="NCBI Taxonomy" id="450362"/>
    <lineage>
        <taxon>Bacteria</taxon>
        <taxon>Bacillati</taxon>
        <taxon>Bacillota</taxon>
        <taxon>Bacilli</taxon>
        <taxon>Bacillales</taxon>
        <taxon>Paenibacillaceae</taxon>
        <taxon>Paenibacillus</taxon>
    </lineage>
</organism>
<evidence type="ECO:0000256" key="5">
    <source>
        <dbReference type="ARBA" id="ARBA00022553"/>
    </source>
</evidence>
<feature type="domain" description="HAMP" evidence="18">
    <location>
        <begin position="104"/>
        <end position="156"/>
    </location>
</feature>
<dbReference type="GO" id="GO:0000155">
    <property type="term" value="F:phosphorelay sensor kinase activity"/>
    <property type="evidence" value="ECO:0007669"/>
    <property type="project" value="InterPro"/>
</dbReference>
<evidence type="ECO:0000256" key="3">
    <source>
        <dbReference type="ARBA" id="ARBA00012438"/>
    </source>
</evidence>
<dbReference type="CDD" id="cd00082">
    <property type="entry name" value="HisKA"/>
    <property type="match status" value="1"/>
</dbReference>
<dbReference type="CDD" id="cd06225">
    <property type="entry name" value="HAMP"/>
    <property type="match status" value="1"/>
</dbReference>
<dbReference type="GO" id="GO:0005524">
    <property type="term" value="F:ATP binding"/>
    <property type="evidence" value="ECO:0007669"/>
    <property type="project" value="UniProtKB-KW"/>
</dbReference>
<dbReference type="GO" id="GO:0005886">
    <property type="term" value="C:plasma membrane"/>
    <property type="evidence" value="ECO:0007669"/>
    <property type="project" value="UniProtKB-SubCell"/>
</dbReference>
<proteinExistence type="predicted"/>
<dbReference type="InterPro" id="IPR003594">
    <property type="entry name" value="HATPase_dom"/>
</dbReference>
<evidence type="ECO:0000256" key="2">
    <source>
        <dbReference type="ARBA" id="ARBA00004651"/>
    </source>
</evidence>
<dbReference type="Gene3D" id="1.10.287.130">
    <property type="match status" value="1"/>
</dbReference>
<feature type="region of interest" description="Disordered" evidence="15">
    <location>
        <begin position="1"/>
        <end position="23"/>
    </location>
</feature>
<dbReference type="PRINTS" id="PR00344">
    <property type="entry name" value="BCTRLSENSOR"/>
</dbReference>
<comment type="subcellular location">
    <subcellularLocation>
        <location evidence="2">Cell membrane</location>
        <topology evidence="2">Multi-pass membrane protein</topology>
    </subcellularLocation>
</comment>
<dbReference type="PANTHER" id="PTHR45528:SF8">
    <property type="entry name" value="HISTIDINE KINASE"/>
    <property type="match status" value="1"/>
</dbReference>
<dbReference type="Pfam" id="PF00512">
    <property type="entry name" value="HisKA"/>
    <property type="match status" value="1"/>
</dbReference>